<reference evidence="7 8" key="1">
    <citation type="submission" date="2022-12" db="EMBL/GenBank/DDBJ databases">
        <title>Draft genome sequence of Paenibacillus sp. dW9.</title>
        <authorList>
            <person name="Choi E.-W."/>
            <person name="Kim D.-U."/>
        </authorList>
    </citation>
    <scope>NUCLEOTIDE SEQUENCE [LARGE SCALE GENOMIC DNA]</scope>
    <source>
        <strain evidence="8">dW9</strain>
    </source>
</reference>
<dbReference type="PANTHER" id="PTHR23291">
    <property type="entry name" value="BAX INHIBITOR-RELATED"/>
    <property type="match status" value="1"/>
</dbReference>
<feature type="transmembrane region" description="Helical" evidence="6">
    <location>
        <begin position="153"/>
        <end position="174"/>
    </location>
</feature>
<dbReference type="PANTHER" id="PTHR23291:SF50">
    <property type="entry name" value="PROTEIN LIFEGUARD 4"/>
    <property type="match status" value="1"/>
</dbReference>
<keyword evidence="4 6" id="KW-1133">Transmembrane helix</keyword>
<dbReference type="InterPro" id="IPR006214">
    <property type="entry name" value="Bax_inhibitor_1-related"/>
</dbReference>
<sequence>MYPNSYTGSSRVTMGHIFPALFFSLLFASVGLYIGEYVPTALFLPLMVVELIMIIAATFIRRSKRVGYGFLYSFTIISGITLYPVIANYVSVIGASMVLQAFAVTVIAYGGAALYATISKSDFSFLSGFLFIGIIALLGMGIVNFFVPFSTTAAWIYTLLGILIFIGYTLFDISRITHYGVTQEEIPFVVLSLFLNFVNLFLFILRLFGLNLKRD</sequence>
<evidence type="ECO:0000256" key="2">
    <source>
        <dbReference type="ARBA" id="ARBA00010350"/>
    </source>
</evidence>
<evidence type="ECO:0000256" key="4">
    <source>
        <dbReference type="ARBA" id="ARBA00022989"/>
    </source>
</evidence>
<feature type="transmembrane region" description="Helical" evidence="6">
    <location>
        <begin position="186"/>
        <end position="208"/>
    </location>
</feature>
<name>A0ABT4QBR4_9BACL</name>
<dbReference type="CDD" id="cd10432">
    <property type="entry name" value="BI-1-like_bacterial"/>
    <property type="match status" value="1"/>
</dbReference>
<dbReference type="Pfam" id="PF01027">
    <property type="entry name" value="Bax1-I"/>
    <property type="match status" value="1"/>
</dbReference>
<evidence type="ECO:0000256" key="6">
    <source>
        <dbReference type="RuleBase" id="RU004379"/>
    </source>
</evidence>
<organism evidence="7 8">
    <name type="scientific">Paenibacillus gyeongsangnamensis</name>
    <dbReference type="NCBI Taxonomy" id="3388067"/>
    <lineage>
        <taxon>Bacteria</taxon>
        <taxon>Bacillati</taxon>
        <taxon>Bacillota</taxon>
        <taxon>Bacilli</taxon>
        <taxon>Bacillales</taxon>
        <taxon>Paenibacillaceae</taxon>
        <taxon>Paenibacillus</taxon>
    </lineage>
</organism>
<comment type="caution">
    <text evidence="7">The sequence shown here is derived from an EMBL/GenBank/DDBJ whole genome shotgun (WGS) entry which is preliminary data.</text>
</comment>
<keyword evidence="5 6" id="KW-0472">Membrane</keyword>
<feature type="transmembrane region" description="Helical" evidence="6">
    <location>
        <begin position="67"/>
        <end position="86"/>
    </location>
</feature>
<feature type="transmembrane region" description="Helical" evidence="6">
    <location>
        <begin position="12"/>
        <end position="34"/>
    </location>
</feature>
<evidence type="ECO:0000313" key="7">
    <source>
        <dbReference type="EMBL" id="MCZ8514328.1"/>
    </source>
</evidence>
<comment type="similarity">
    <text evidence="2 6">Belongs to the BI1 family.</text>
</comment>
<feature type="transmembrane region" description="Helical" evidence="6">
    <location>
        <begin position="92"/>
        <end position="116"/>
    </location>
</feature>
<evidence type="ECO:0000313" key="8">
    <source>
        <dbReference type="Proteomes" id="UP001527882"/>
    </source>
</evidence>
<keyword evidence="3 6" id="KW-0812">Transmembrane</keyword>
<evidence type="ECO:0000256" key="5">
    <source>
        <dbReference type="ARBA" id="ARBA00023136"/>
    </source>
</evidence>
<dbReference type="Proteomes" id="UP001527882">
    <property type="component" value="Unassembled WGS sequence"/>
</dbReference>
<accession>A0ABT4QBR4</accession>
<feature type="transmembrane region" description="Helical" evidence="6">
    <location>
        <begin position="123"/>
        <end position="147"/>
    </location>
</feature>
<proteinExistence type="inferred from homology"/>
<feature type="transmembrane region" description="Helical" evidence="6">
    <location>
        <begin position="40"/>
        <end position="60"/>
    </location>
</feature>
<gene>
    <name evidence="7" type="ORF">O9H85_18225</name>
</gene>
<keyword evidence="8" id="KW-1185">Reference proteome</keyword>
<protein>
    <submittedName>
        <fullName evidence="7">Bax inhibitor-1/YccA family protein</fullName>
    </submittedName>
</protein>
<dbReference type="EMBL" id="JAQAGZ010000011">
    <property type="protein sequence ID" value="MCZ8514328.1"/>
    <property type="molecule type" value="Genomic_DNA"/>
</dbReference>
<comment type="subcellular location">
    <subcellularLocation>
        <location evidence="1">Membrane</location>
        <topology evidence="1">Multi-pass membrane protein</topology>
    </subcellularLocation>
</comment>
<evidence type="ECO:0000256" key="1">
    <source>
        <dbReference type="ARBA" id="ARBA00004141"/>
    </source>
</evidence>
<dbReference type="RefSeq" id="WP_269882846.1">
    <property type="nucleotide sequence ID" value="NZ_JAQAGZ010000011.1"/>
</dbReference>
<evidence type="ECO:0000256" key="3">
    <source>
        <dbReference type="ARBA" id="ARBA00022692"/>
    </source>
</evidence>